<dbReference type="Pfam" id="PF05970">
    <property type="entry name" value="PIF1"/>
    <property type="match status" value="1"/>
</dbReference>
<keyword evidence="1" id="KW-0547">Nucleotide-binding</keyword>
<keyword evidence="1" id="KW-0067">ATP-binding</keyword>
<reference evidence="3 4" key="1">
    <citation type="submission" date="2020-11" db="EMBL/GenBank/DDBJ databases">
        <authorList>
            <person name="Wallbank WR R."/>
            <person name="Pardo Diaz C."/>
            <person name="Kozak K."/>
            <person name="Martin S."/>
            <person name="Jiggins C."/>
            <person name="Moest M."/>
            <person name="Warren A I."/>
            <person name="Generalovic N T."/>
            <person name="Byers J.R.P. K."/>
            <person name="Montejo-Kovacevich G."/>
            <person name="Yen C E."/>
        </authorList>
    </citation>
    <scope>NUCLEOTIDE SEQUENCE [LARGE SCALE GENOMIC DNA]</scope>
</reference>
<organism evidence="3 4">
    <name type="scientific">Hermetia illucens</name>
    <name type="common">Black soldier fly</name>
    <dbReference type="NCBI Taxonomy" id="343691"/>
    <lineage>
        <taxon>Eukaryota</taxon>
        <taxon>Metazoa</taxon>
        <taxon>Ecdysozoa</taxon>
        <taxon>Arthropoda</taxon>
        <taxon>Hexapoda</taxon>
        <taxon>Insecta</taxon>
        <taxon>Pterygota</taxon>
        <taxon>Neoptera</taxon>
        <taxon>Endopterygota</taxon>
        <taxon>Diptera</taxon>
        <taxon>Brachycera</taxon>
        <taxon>Stratiomyomorpha</taxon>
        <taxon>Stratiomyidae</taxon>
        <taxon>Hermetiinae</taxon>
        <taxon>Hermetia</taxon>
    </lineage>
</organism>
<evidence type="ECO:0000259" key="2">
    <source>
        <dbReference type="Pfam" id="PF05970"/>
    </source>
</evidence>
<keyword evidence="1" id="KW-0347">Helicase</keyword>
<dbReference type="InParanoid" id="A0A7R8UDE8"/>
<dbReference type="GO" id="GO:0006310">
    <property type="term" value="P:DNA recombination"/>
    <property type="evidence" value="ECO:0007669"/>
    <property type="project" value="UniProtKB-KW"/>
</dbReference>
<dbReference type="GO" id="GO:0016787">
    <property type="term" value="F:hydrolase activity"/>
    <property type="evidence" value="ECO:0007669"/>
    <property type="project" value="UniProtKB-KW"/>
</dbReference>
<dbReference type="PANTHER" id="PTHR47642">
    <property type="entry name" value="ATP-DEPENDENT DNA HELICASE"/>
    <property type="match status" value="1"/>
</dbReference>
<proteinExistence type="inferred from homology"/>
<dbReference type="GO" id="GO:0006281">
    <property type="term" value="P:DNA repair"/>
    <property type="evidence" value="ECO:0007669"/>
    <property type="project" value="UniProtKB-KW"/>
</dbReference>
<name>A0A7R8UDE8_HERIL</name>
<dbReference type="SUPFAM" id="SSF52540">
    <property type="entry name" value="P-loop containing nucleoside triphosphate hydrolases"/>
    <property type="match status" value="2"/>
</dbReference>
<feature type="domain" description="DNA helicase Pif1-like DEAD-box helicase" evidence="2">
    <location>
        <begin position="184"/>
        <end position="376"/>
    </location>
</feature>
<sequence length="492" mass="55418">METRVHLLKSMKDLNGMDPRSVDIFQTGLLDHYINRPTTQYFKKMCLAFFASHYTYSKRICNKGRKEFSDYEENAVDDMNDNSNWIKLINDLGYIRRRRKAKVIRFCRFNLAETGEDFYREQLMLYCPWRNEYEDLTFLGGDREFDLLLETVREAHEEANRAESHNIGHQPLNEFEFDEQIGDVMDDIIPGASASTPPIHAFISGGTGVGNSVYQSVSHVFNREAGSNPDDIRILLCAPTGKAAFGIGGQIIHSAFALPVSQAGYSMPNLSASVSNTLACKLAKLKLIIIDEISMVGARTFHQINLRLQQIFCTHEYFGGVSVIVVGDFRQLPPVGDNWIFQPNHSRNPLASLAGSPLWELFKFFELKTIMRQRSDAPFAIALNNIASGTMTDNDLLLMKARCFKQEDIPPGAVHLFHSNKHTCAYNELVLGKMKPEGAIVIALDEVFGEPNISAKHKALQNVALLPTSQTYGLPHKLLLKVDARYMPPSLH</sequence>
<protein>
    <recommendedName>
        <fullName evidence="1">ATP-dependent DNA helicase</fullName>
        <ecNumber evidence="1">5.6.2.3</ecNumber>
    </recommendedName>
</protein>
<dbReference type="InterPro" id="IPR051055">
    <property type="entry name" value="PIF1_helicase"/>
</dbReference>
<keyword evidence="1" id="KW-0233">DNA recombination</keyword>
<keyword evidence="4" id="KW-1185">Reference proteome</keyword>
<accession>A0A7R8UDE8</accession>
<dbReference type="GO" id="GO:0005524">
    <property type="term" value="F:ATP binding"/>
    <property type="evidence" value="ECO:0007669"/>
    <property type="project" value="UniProtKB-KW"/>
</dbReference>
<dbReference type="OrthoDB" id="10036850at2759"/>
<dbReference type="PANTHER" id="PTHR47642:SF8">
    <property type="entry name" value="ATP-DEPENDENT DNA HELICASE"/>
    <property type="match status" value="1"/>
</dbReference>
<gene>
    <name evidence="3" type="ORF">HERILL_LOCUS1984</name>
</gene>
<dbReference type="GO" id="GO:0043139">
    <property type="term" value="F:5'-3' DNA helicase activity"/>
    <property type="evidence" value="ECO:0007669"/>
    <property type="project" value="UniProtKB-EC"/>
</dbReference>
<dbReference type="AlphaFoldDB" id="A0A7R8UDE8"/>
<evidence type="ECO:0000256" key="1">
    <source>
        <dbReference type="RuleBase" id="RU363044"/>
    </source>
</evidence>
<dbReference type="EC" id="5.6.2.3" evidence="1"/>
<evidence type="ECO:0000313" key="4">
    <source>
        <dbReference type="Proteomes" id="UP000594454"/>
    </source>
</evidence>
<keyword evidence="1" id="KW-0227">DNA damage</keyword>
<evidence type="ECO:0000313" key="3">
    <source>
        <dbReference type="EMBL" id="CAD7078731.1"/>
    </source>
</evidence>
<dbReference type="InterPro" id="IPR010285">
    <property type="entry name" value="DNA_helicase_pif1-like_DEAD"/>
</dbReference>
<keyword evidence="1" id="KW-0378">Hydrolase</keyword>
<comment type="catalytic activity">
    <reaction evidence="1">
        <text>ATP + H2O = ADP + phosphate + H(+)</text>
        <dbReference type="Rhea" id="RHEA:13065"/>
        <dbReference type="ChEBI" id="CHEBI:15377"/>
        <dbReference type="ChEBI" id="CHEBI:15378"/>
        <dbReference type="ChEBI" id="CHEBI:30616"/>
        <dbReference type="ChEBI" id="CHEBI:43474"/>
        <dbReference type="ChEBI" id="CHEBI:456216"/>
        <dbReference type="EC" id="5.6.2.3"/>
    </reaction>
</comment>
<dbReference type="Gene3D" id="3.40.50.300">
    <property type="entry name" value="P-loop containing nucleotide triphosphate hydrolases"/>
    <property type="match status" value="1"/>
</dbReference>
<keyword evidence="1" id="KW-0234">DNA repair</keyword>
<dbReference type="GO" id="GO:0000723">
    <property type="term" value="P:telomere maintenance"/>
    <property type="evidence" value="ECO:0007669"/>
    <property type="project" value="InterPro"/>
</dbReference>
<comment type="similarity">
    <text evidence="1">Belongs to the helicase family.</text>
</comment>
<dbReference type="EMBL" id="LR899009">
    <property type="protein sequence ID" value="CAD7078731.1"/>
    <property type="molecule type" value="Genomic_DNA"/>
</dbReference>
<dbReference type="Proteomes" id="UP000594454">
    <property type="component" value="Chromosome 1"/>
</dbReference>
<comment type="cofactor">
    <cofactor evidence="1">
        <name>Mg(2+)</name>
        <dbReference type="ChEBI" id="CHEBI:18420"/>
    </cofactor>
</comment>
<dbReference type="InterPro" id="IPR027417">
    <property type="entry name" value="P-loop_NTPase"/>
</dbReference>